<keyword evidence="1" id="KW-0812">Transmembrane</keyword>
<protein>
    <submittedName>
        <fullName evidence="2">Uncharacterized protein</fullName>
    </submittedName>
</protein>
<gene>
    <name evidence="2" type="ORF">F5878DRAFT_643360</name>
</gene>
<reference evidence="2" key="1">
    <citation type="submission" date="2022-08" db="EMBL/GenBank/DDBJ databases">
        <authorList>
            <consortium name="DOE Joint Genome Institute"/>
            <person name="Min B."/>
            <person name="Riley R."/>
            <person name="Sierra-Patev S."/>
            <person name="Naranjo-Ortiz M."/>
            <person name="Looney B."/>
            <person name="Konkel Z."/>
            <person name="Slot J.C."/>
            <person name="Sakamoto Y."/>
            <person name="Steenwyk J.L."/>
            <person name="Rokas A."/>
            <person name="Carro J."/>
            <person name="Camarero S."/>
            <person name="Ferreira P."/>
            <person name="Molpeceres G."/>
            <person name="Ruiz-Duenas F.J."/>
            <person name="Serrano A."/>
            <person name="Henrissat B."/>
            <person name="Drula E."/>
            <person name="Hughes K.W."/>
            <person name="Mata J.L."/>
            <person name="Ishikawa N.K."/>
            <person name="Vargas-Isla R."/>
            <person name="Ushijima S."/>
            <person name="Smith C.A."/>
            <person name="Ahrendt S."/>
            <person name="Andreopoulos W."/>
            <person name="He G."/>
            <person name="Labutti K."/>
            <person name="Lipzen A."/>
            <person name="Ng V."/>
            <person name="Sandor L."/>
            <person name="Barry K."/>
            <person name="Martinez A.T."/>
            <person name="Xiao Y."/>
            <person name="Gibbons J.G."/>
            <person name="Terashima K."/>
            <person name="Hibbett D.S."/>
            <person name="Grigoriev I.V."/>
        </authorList>
    </citation>
    <scope>NUCLEOTIDE SEQUENCE</scope>
    <source>
        <strain evidence="2">TFB9207</strain>
    </source>
</reference>
<accession>A0AA38UC84</accession>
<evidence type="ECO:0000313" key="3">
    <source>
        <dbReference type="Proteomes" id="UP001163846"/>
    </source>
</evidence>
<dbReference type="AlphaFoldDB" id="A0AA38UC84"/>
<evidence type="ECO:0000256" key="1">
    <source>
        <dbReference type="SAM" id="Phobius"/>
    </source>
</evidence>
<comment type="caution">
    <text evidence="2">The sequence shown here is derived from an EMBL/GenBank/DDBJ whole genome shotgun (WGS) entry which is preliminary data.</text>
</comment>
<keyword evidence="1" id="KW-0472">Membrane</keyword>
<evidence type="ECO:0000313" key="2">
    <source>
        <dbReference type="EMBL" id="KAJ3836686.1"/>
    </source>
</evidence>
<dbReference type="EMBL" id="MU806301">
    <property type="protein sequence ID" value="KAJ3836686.1"/>
    <property type="molecule type" value="Genomic_DNA"/>
</dbReference>
<keyword evidence="3" id="KW-1185">Reference proteome</keyword>
<dbReference type="Gene3D" id="2.60.120.260">
    <property type="entry name" value="Galactose-binding domain-like"/>
    <property type="match status" value="1"/>
</dbReference>
<feature type="transmembrane region" description="Helical" evidence="1">
    <location>
        <begin position="196"/>
        <end position="216"/>
    </location>
</feature>
<name>A0AA38UC84_9AGAR</name>
<proteinExistence type="predicted"/>
<keyword evidence="1" id="KW-1133">Transmembrane helix</keyword>
<dbReference type="Proteomes" id="UP001163846">
    <property type="component" value="Unassembled WGS sequence"/>
</dbReference>
<organism evidence="2 3">
    <name type="scientific">Lentinula raphanica</name>
    <dbReference type="NCBI Taxonomy" id="153919"/>
    <lineage>
        <taxon>Eukaryota</taxon>
        <taxon>Fungi</taxon>
        <taxon>Dikarya</taxon>
        <taxon>Basidiomycota</taxon>
        <taxon>Agaricomycotina</taxon>
        <taxon>Agaricomycetes</taxon>
        <taxon>Agaricomycetidae</taxon>
        <taxon>Agaricales</taxon>
        <taxon>Marasmiineae</taxon>
        <taxon>Omphalotaceae</taxon>
        <taxon>Lentinula</taxon>
    </lineage>
</organism>
<sequence>MSWRILGIPKGLHFSFQCKSLYEWELSFKRVEQKENQVEINNSTLHWLGCQICRCQLLSPLSKYNIVMFNINIQHQWSMRLQVLVDDANPCILYNPEWRLGGDPMIECQSTTHRSNFTANSTAKFSFIGNYVEVFGTVGSGQTDPTSYYQVDDLPISAYTFAINGWSNYRVPFYLSPLLELENHTLTITVPPGGSLGGIIIGLGTLTIIVLHSAWIKSKLKGLFRKVWMSITSKNATPDAFITSDDSPTIVQLGEVVLPPPYFHVQLDLVRTVSPTV</sequence>